<dbReference type="Gene3D" id="3.40.50.1820">
    <property type="entry name" value="alpha/beta hydrolase"/>
    <property type="match status" value="1"/>
</dbReference>
<evidence type="ECO:0000256" key="2">
    <source>
        <dbReference type="ARBA" id="ARBA00004651"/>
    </source>
</evidence>
<keyword evidence="5" id="KW-0812">Transmembrane</keyword>
<keyword evidence="6" id="KW-0479">Metal-binding</keyword>
<name>A0A0D0BKQ3_9AGAR</name>
<feature type="domain" description="Fungal lipase-type" evidence="15">
    <location>
        <begin position="390"/>
        <end position="564"/>
    </location>
</feature>
<dbReference type="GO" id="GO:0019369">
    <property type="term" value="P:arachidonate metabolic process"/>
    <property type="evidence" value="ECO:0007669"/>
    <property type="project" value="TreeGrafter"/>
</dbReference>
<dbReference type="GO" id="GO:0046340">
    <property type="term" value="P:diacylglycerol catabolic process"/>
    <property type="evidence" value="ECO:0007669"/>
    <property type="project" value="TreeGrafter"/>
</dbReference>
<evidence type="ECO:0000313" key="17">
    <source>
        <dbReference type="Proteomes" id="UP000053593"/>
    </source>
</evidence>
<keyword evidence="3" id="KW-1003">Cell membrane</keyword>
<dbReference type="GO" id="GO:0046872">
    <property type="term" value="F:metal ion binding"/>
    <property type="evidence" value="ECO:0007669"/>
    <property type="project" value="UniProtKB-KW"/>
</dbReference>
<sequence length="700" mass="76332">MIKDWDTYTRKGLDIASSAASFGFSAAKIGTKFGFAVTRGIASTAVGLTTNAVDYGLFGGIPVTRPVVGGAISTAIGLAERITLAPLHLGEYITSTSVLAAHSSINVLSLIFPGSHEASFSLASFINLVKREWSEPIQGENLPEKQYGVASIARAIVAWVALQGVTQEWQERRWFKHLREIDVQDPPKSFESLRSRKGSRIRVTSDVIFPGNLGQLLVADIGEAPKRAQSIFMPARTAVTGRVPSSVPKIPVAKAPRLLSNSELKVELRRLSKMVLAGYGGASLLFFGVPLSSPGKIVSGSPHARAEEAQLANAVNASEAEAEGDGLDPKNHHPEEYSWWDVLLGRHDHEIFANFAKGPNERAKADIKIGQEHLMPRYWVLTDHSRNQVVLVLRGTMSLNEIAVDLTCEPEEFEPASTVATEELQSPVPGQFHFPRQGSVSSIASSVLPRRYQVHGGMLRMARAMGDIGKPVQLAVHEALYRNPDYGLVLCGHSLGAGVAAMLGLMWADPKTCLTVHASGLPIDRKVSVYCFAPPALTDASLSRLAEKLIVSFVYSHDIVSRLSLGSVRDLKNAASWLCETNEREGKDAGYSEVTSRASQWKTGKGSPDDPDWFVAVRKTLEANMRMSNTFPPGRVLWALRESDLHPSHRLDKSSSTSPDKLRLFEVFNVAEVFSQIVFAKDMLGAHLPHKYDSVLHDLL</sequence>
<keyword evidence="11" id="KW-0443">Lipid metabolism</keyword>
<evidence type="ECO:0000256" key="8">
    <source>
        <dbReference type="ARBA" id="ARBA00022837"/>
    </source>
</evidence>
<dbReference type="GO" id="GO:0005886">
    <property type="term" value="C:plasma membrane"/>
    <property type="evidence" value="ECO:0007669"/>
    <property type="project" value="UniProtKB-SubCell"/>
</dbReference>
<evidence type="ECO:0000256" key="11">
    <source>
        <dbReference type="ARBA" id="ARBA00023098"/>
    </source>
</evidence>
<evidence type="ECO:0000256" key="13">
    <source>
        <dbReference type="ARBA" id="ARBA00024531"/>
    </source>
</evidence>
<comment type="cofactor">
    <cofactor evidence="1">
        <name>Ca(2+)</name>
        <dbReference type="ChEBI" id="CHEBI:29108"/>
    </cofactor>
</comment>
<keyword evidence="12" id="KW-0472">Membrane</keyword>
<dbReference type="SUPFAM" id="SSF53474">
    <property type="entry name" value="alpha/beta-Hydrolases"/>
    <property type="match status" value="1"/>
</dbReference>
<keyword evidence="4" id="KW-0597">Phosphoprotein</keyword>
<evidence type="ECO:0000256" key="1">
    <source>
        <dbReference type="ARBA" id="ARBA00001913"/>
    </source>
</evidence>
<evidence type="ECO:0000256" key="7">
    <source>
        <dbReference type="ARBA" id="ARBA00022801"/>
    </source>
</evidence>
<gene>
    <name evidence="16" type="ORF">GYMLUDRAFT_47903</name>
</gene>
<protein>
    <recommendedName>
        <fullName evidence="14">sn-1-specific diacylglycerol lipase</fullName>
        <ecNumber evidence="14">3.1.1.116</ecNumber>
    </recommendedName>
</protein>
<dbReference type="PANTHER" id="PTHR45792">
    <property type="entry name" value="DIACYLGLYCEROL LIPASE HOMOLOG-RELATED"/>
    <property type="match status" value="1"/>
</dbReference>
<keyword evidence="17" id="KW-1185">Reference proteome</keyword>
<evidence type="ECO:0000256" key="9">
    <source>
        <dbReference type="ARBA" id="ARBA00022963"/>
    </source>
</evidence>
<evidence type="ECO:0000259" key="15">
    <source>
        <dbReference type="Pfam" id="PF01764"/>
    </source>
</evidence>
<dbReference type="GO" id="GO:0016298">
    <property type="term" value="F:lipase activity"/>
    <property type="evidence" value="ECO:0007669"/>
    <property type="project" value="TreeGrafter"/>
</dbReference>
<organism evidence="16 17">
    <name type="scientific">Collybiopsis luxurians FD-317 M1</name>
    <dbReference type="NCBI Taxonomy" id="944289"/>
    <lineage>
        <taxon>Eukaryota</taxon>
        <taxon>Fungi</taxon>
        <taxon>Dikarya</taxon>
        <taxon>Basidiomycota</taxon>
        <taxon>Agaricomycotina</taxon>
        <taxon>Agaricomycetes</taxon>
        <taxon>Agaricomycetidae</taxon>
        <taxon>Agaricales</taxon>
        <taxon>Marasmiineae</taxon>
        <taxon>Omphalotaceae</taxon>
        <taxon>Collybiopsis</taxon>
        <taxon>Collybiopsis luxurians</taxon>
    </lineage>
</organism>
<keyword evidence="9" id="KW-0442">Lipid degradation</keyword>
<evidence type="ECO:0000256" key="12">
    <source>
        <dbReference type="ARBA" id="ARBA00023136"/>
    </source>
</evidence>
<dbReference type="InterPro" id="IPR052214">
    <property type="entry name" value="DAG_Lipase-Related"/>
</dbReference>
<evidence type="ECO:0000256" key="14">
    <source>
        <dbReference type="ARBA" id="ARBA00026104"/>
    </source>
</evidence>
<keyword evidence="7" id="KW-0378">Hydrolase</keyword>
<dbReference type="OrthoDB" id="438440at2759"/>
<dbReference type="InterPro" id="IPR029058">
    <property type="entry name" value="AB_hydrolase_fold"/>
</dbReference>
<dbReference type="HOGENOM" id="CLU_021218_0_0_1"/>
<proteinExistence type="predicted"/>
<evidence type="ECO:0000256" key="10">
    <source>
        <dbReference type="ARBA" id="ARBA00022989"/>
    </source>
</evidence>
<keyword evidence="10" id="KW-1133">Transmembrane helix</keyword>
<evidence type="ECO:0000256" key="3">
    <source>
        <dbReference type="ARBA" id="ARBA00022475"/>
    </source>
</evidence>
<accession>A0A0D0BKQ3</accession>
<dbReference type="InterPro" id="IPR002921">
    <property type="entry name" value="Fungal_lipase-type"/>
</dbReference>
<evidence type="ECO:0000256" key="6">
    <source>
        <dbReference type="ARBA" id="ARBA00022723"/>
    </source>
</evidence>
<dbReference type="Proteomes" id="UP000053593">
    <property type="component" value="Unassembled WGS sequence"/>
</dbReference>
<reference evidence="16 17" key="1">
    <citation type="submission" date="2014-04" db="EMBL/GenBank/DDBJ databases">
        <title>Evolutionary Origins and Diversification of the Mycorrhizal Mutualists.</title>
        <authorList>
            <consortium name="DOE Joint Genome Institute"/>
            <consortium name="Mycorrhizal Genomics Consortium"/>
            <person name="Kohler A."/>
            <person name="Kuo A."/>
            <person name="Nagy L.G."/>
            <person name="Floudas D."/>
            <person name="Copeland A."/>
            <person name="Barry K.W."/>
            <person name="Cichocki N."/>
            <person name="Veneault-Fourrey C."/>
            <person name="LaButti K."/>
            <person name="Lindquist E.A."/>
            <person name="Lipzen A."/>
            <person name="Lundell T."/>
            <person name="Morin E."/>
            <person name="Murat C."/>
            <person name="Riley R."/>
            <person name="Ohm R."/>
            <person name="Sun H."/>
            <person name="Tunlid A."/>
            <person name="Henrissat B."/>
            <person name="Grigoriev I.V."/>
            <person name="Hibbett D.S."/>
            <person name="Martin F."/>
        </authorList>
    </citation>
    <scope>NUCLEOTIDE SEQUENCE [LARGE SCALE GENOMIC DNA]</scope>
    <source>
        <strain evidence="16 17">FD-317 M1</strain>
    </source>
</reference>
<dbReference type="AlphaFoldDB" id="A0A0D0BKQ3"/>
<evidence type="ECO:0000256" key="5">
    <source>
        <dbReference type="ARBA" id="ARBA00022692"/>
    </source>
</evidence>
<dbReference type="EC" id="3.1.1.116" evidence="14"/>
<evidence type="ECO:0000256" key="4">
    <source>
        <dbReference type="ARBA" id="ARBA00022553"/>
    </source>
</evidence>
<comment type="catalytic activity">
    <reaction evidence="13">
        <text>a 1,2-diacyl-sn-glycerol + H2O = a 2-acylglycerol + a fatty acid + H(+)</text>
        <dbReference type="Rhea" id="RHEA:33275"/>
        <dbReference type="ChEBI" id="CHEBI:15377"/>
        <dbReference type="ChEBI" id="CHEBI:15378"/>
        <dbReference type="ChEBI" id="CHEBI:17389"/>
        <dbReference type="ChEBI" id="CHEBI:17815"/>
        <dbReference type="ChEBI" id="CHEBI:28868"/>
        <dbReference type="EC" id="3.1.1.116"/>
    </reaction>
    <physiologicalReaction direction="left-to-right" evidence="13">
        <dbReference type="Rhea" id="RHEA:33276"/>
    </physiologicalReaction>
</comment>
<dbReference type="CDD" id="cd00519">
    <property type="entry name" value="Lipase_3"/>
    <property type="match status" value="1"/>
</dbReference>
<comment type="subcellular location">
    <subcellularLocation>
        <location evidence="2">Cell membrane</location>
        <topology evidence="2">Multi-pass membrane protein</topology>
    </subcellularLocation>
</comment>
<evidence type="ECO:0000313" key="16">
    <source>
        <dbReference type="EMBL" id="KIK55341.1"/>
    </source>
</evidence>
<keyword evidence="8" id="KW-0106">Calcium</keyword>
<dbReference type="PANTHER" id="PTHR45792:SF8">
    <property type="entry name" value="DIACYLGLYCEROL LIPASE-ALPHA"/>
    <property type="match status" value="1"/>
</dbReference>
<dbReference type="Pfam" id="PF01764">
    <property type="entry name" value="Lipase_3"/>
    <property type="match status" value="1"/>
</dbReference>
<dbReference type="EMBL" id="KN834807">
    <property type="protein sequence ID" value="KIK55341.1"/>
    <property type="molecule type" value="Genomic_DNA"/>
</dbReference>